<evidence type="ECO:0000313" key="1">
    <source>
        <dbReference type="EMBL" id="CVK34513.1"/>
    </source>
</evidence>
<proteinExistence type="predicted"/>
<dbReference type="AlphaFoldDB" id="A0A0X8XY72"/>
<dbReference type="KEGG" id="mema:MMAB1_3300"/>
<protein>
    <submittedName>
        <fullName evidence="1">Uncharacterized protein</fullName>
    </submittedName>
</protein>
<sequence length="78" mass="9075">MVRDQLINKFNTPFASMEPCLFRHGKQVFWGMPRRKLSLASMEPCLFRHGKYLAGKAPKGITAKLQWSHVFSDMVRCF</sequence>
<gene>
    <name evidence="1" type="ORF">MMAB1_3300</name>
</gene>
<name>A0A0X8XY72_9EURY</name>
<dbReference type="EMBL" id="LT158599">
    <property type="protein sequence ID" value="CVK34513.1"/>
    <property type="molecule type" value="Genomic_DNA"/>
</dbReference>
<organism evidence="1 2">
    <name type="scientific">Methanoculleus bourgensis</name>
    <dbReference type="NCBI Taxonomy" id="83986"/>
    <lineage>
        <taxon>Archaea</taxon>
        <taxon>Methanobacteriati</taxon>
        <taxon>Methanobacteriota</taxon>
        <taxon>Stenosarchaea group</taxon>
        <taxon>Methanomicrobia</taxon>
        <taxon>Methanomicrobiales</taxon>
        <taxon>Methanomicrobiaceae</taxon>
        <taxon>Methanoculleus</taxon>
    </lineage>
</organism>
<dbReference type="AntiFam" id="ANF00271">
    <property type="entry name" value="Translation of CRISPR region"/>
</dbReference>
<dbReference type="Proteomes" id="UP000069850">
    <property type="component" value="Chromosome 1"/>
</dbReference>
<accession>A0A0X8XY72</accession>
<evidence type="ECO:0000313" key="2">
    <source>
        <dbReference type="Proteomes" id="UP000069850"/>
    </source>
</evidence>
<reference evidence="1 2" key="1">
    <citation type="submission" date="2016-01" db="EMBL/GenBank/DDBJ databases">
        <authorList>
            <person name="Manzoor S."/>
        </authorList>
    </citation>
    <scope>NUCLEOTIDE SEQUENCE [LARGE SCALE GENOMIC DNA]</scope>
    <source>
        <strain evidence="1">Methanoculleus sp MAB1</strain>
    </source>
</reference>